<dbReference type="Proteomes" id="UP000521358">
    <property type="component" value="Unassembled WGS sequence"/>
</dbReference>
<organism evidence="1 2">
    <name type="scientific">Vagococcus fluvialis</name>
    <dbReference type="NCBI Taxonomy" id="2738"/>
    <lineage>
        <taxon>Bacteria</taxon>
        <taxon>Bacillati</taxon>
        <taxon>Bacillota</taxon>
        <taxon>Bacilli</taxon>
        <taxon>Lactobacillales</taxon>
        <taxon>Enterococcaceae</taxon>
        <taxon>Vagococcus</taxon>
    </lineage>
</organism>
<evidence type="ECO:0000313" key="2">
    <source>
        <dbReference type="Proteomes" id="UP000521358"/>
    </source>
</evidence>
<dbReference type="EMBL" id="JAAVMB010000003">
    <property type="protein sequence ID" value="NKC67191.1"/>
    <property type="molecule type" value="Genomic_DNA"/>
</dbReference>
<comment type="caution">
    <text evidence="1">The sequence shown here is derived from an EMBL/GenBank/DDBJ whole genome shotgun (WGS) entry which is preliminary data.</text>
</comment>
<protein>
    <submittedName>
        <fullName evidence="1">Uncharacterized protein</fullName>
    </submittedName>
</protein>
<dbReference type="AlphaFoldDB" id="A0A7X6I2A1"/>
<accession>A0A7X6I2A1</accession>
<reference evidence="1 2" key="1">
    <citation type="submission" date="2020-03" db="EMBL/GenBank/DDBJ databases">
        <title>Bacterial samples isolated from urine from healthy bovine heifers (Gyr breed).</title>
        <authorList>
            <person name="Giannattasio-Ferraz S."/>
            <person name="Maskeri L."/>
            <person name="Penido A."/>
            <person name="Barbosa-Stancioli E.F."/>
            <person name="Putonti C."/>
        </authorList>
    </citation>
    <scope>NUCLEOTIDE SEQUENCE [LARGE SCALE GENOMIC DNA]</scope>
    <source>
        <strain evidence="1 2">UFMG-H7</strain>
    </source>
</reference>
<name>A0A7X6I2A1_9ENTE</name>
<evidence type="ECO:0000313" key="1">
    <source>
        <dbReference type="EMBL" id="NKC67191.1"/>
    </source>
</evidence>
<proteinExistence type="predicted"/>
<sequence length="80" mass="9143">MMLADKEKYRVDKKGVLSISNEDGFNMKLDDYNVPLERLRSININLEAPHNNELILKYHLSDVEVEGIKIDIAKVLNGSD</sequence>
<gene>
    <name evidence="1" type="ORF">HED35_03740</name>
</gene>